<evidence type="ECO:0000256" key="1">
    <source>
        <dbReference type="SAM" id="MobiDB-lite"/>
    </source>
</evidence>
<dbReference type="GO" id="GO:0000428">
    <property type="term" value="C:DNA-directed RNA polymerase complex"/>
    <property type="evidence" value="ECO:0007669"/>
    <property type="project" value="UniProtKB-KW"/>
</dbReference>
<evidence type="ECO:0000313" key="2">
    <source>
        <dbReference type="EMBL" id="KAF1920428.1"/>
    </source>
</evidence>
<dbReference type="Gene3D" id="6.20.250.70">
    <property type="match status" value="1"/>
</dbReference>
<reference evidence="2" key="1">
    <citation type="journal article" date="2020" name="Stud. Mycol.">
        <title>101 Dothideomycetes genomes: a test case for predicting lifestyles and emergence of pathogens.</title>
        <authorList>
            <person name="Haridas S."/>
            <person name="Albert R."/>
            <person name="Binder M."/>
            <person name="Bloem J."/>
            <person name="Labutti K."/>
            <person name="Salamov A."/>
            <person name="Andreopoulos B."/>
            <person name="Baker S."/>
            <person name="Barry K."/>
            <person name="Bills G."/>
            <person name="Bluhm B."/>
            <person name="Cannon C."/>
            <person name="Castanera R."/>
            <person name="Culley D."/>
            <person name="Daum C."/>
            <person name="Ezra D."/>
            <person name="Gonzalez J."/>
            <person name="Henrissat B."/>
            <person name="Kuo A."/>
            <person name="Liang C."/>
            <person name="Lipzen A."/>
            <person name="Lutzoni F."/>
            <person name="Magnuson J."/>
            <person name="Mondo S."/>
            <person name="Nolan M."/>
            <person name="Ohm R."/>
            <person name="Pangilinan J."/>
            <person name="Park H.-J."/>
            <person name="Ramirez L."/>
            <person name="Alfaro M."/>
            <person name="Sun H."/>
            <person name="Tritt A."/>
            <person name="Yoshinaga Y."/>
            <person name="Zwiers L.-H."/>
            <person name="Turgeon B."/>
            <person name="Goodwin S."/>
            <person name="Spatafora J."/>
            <person name="Crous P."/>
            <person name="Grigoriev I."/>
        </authorList>
    </citation>
    <scope>NUCLEOTIDE SEQUENCE</scope>
    <source>
        <strain evidence="2">HMLAC05119</strain>
    </source>
</reference>
<dbReference type="InterPro" id="IPR053263">
    <property type="entry name" value="Euk_RPA34_RNAP_subunit"/>
</dbReference>
<dbReference type="Pfam" id="PF08208">
    <property type="entry name" value="RNA_polI_A34"/>
    <property type="match status" value="1"/>
</dbReference>
<protein>
    <submittedName>
        <fullName evidence="2">DNA-directed RNA polymerase I subunit RPA34.5-domain-containing protein</fullName>
    </submittedName>
</protein>
<accession>A0A6A5R022</accession>
<feature type="region of interest" description="Disordered" evidence="1">
    <location>
        <begin position="1"/>
        <end position="118"/>
    </location>
</feature>
<keyword evidence="2" id="KW-0240">DNA-directed RNA polymerase</keyword>
<dbReference type="Proteomes" id="UP000800096">
    <property type="component" value="Unassembled WGS sequence"/>
</dbReference>
<dbReference type="EMBL" id="ML979132">
    <property type="protein sequence ID" value="KAF1920428.1"/>
    <property type="molecule type" value="Genomic_DNA"/>
</dbReference>
<keyword evidence="3" id="KW-1185">Reference proteome</keyword>
<feature type="region of interest" description="Disordered" evidence="1">
    <location>
        <begin position="297"/>
        <end position="390"/>
    </location>
</feature>
<gene>
    <name evidence="2" type="ORF">BDU57DRAFT_508749</name>
</gene>
<evidence type="ECO:0000313" key="3">
    <source>
        <dbReference type="Proteomes" id="UP000800096"/>
    </source>
</evidence>
<organism evidence="2 3">
    <name type="scientific">Ampelomyces quisqualis</name>
    <name type="common">Powdery mildew agent</name>
    <dbReference type="NCBI Taxonomy" id="50730"/>
    <lineage>
        <taxon>Eukaryota</taxon>
        <taxon>Fungi</taxon>
        <taxon>Dikarya</taxon>
        <taxon>Ascomycota</taxon>
        <taxon>Pezizomycotina</taxon>
        <taxon>Dothideomycetes</taxon>
        <taxon>Pleosporomycetidae</taxon>
        <taxon>Pleosporales</taxon>
        <taxon>Pleosporineae</taxon>
        <taxon>Phaeosphaeriaceae</taxon>
        <taxon>Ampelomyces</taxon>
    </lineage>
</organism>
<keyword evidence="2" id="KW-0804">Transcription</keyword>
<dbReference type="GO" id="GO:0006360">
    <property type="term" value="P:transcription by RNA polymerase I"/>
    <property type="evidence" value="ECO:0007669"/>
    <property type="project" value="InterPro"/>
</dbReference>
<dbReference type="PANTHER" id="PTHR28155">
    <property type="entry name" value="ACR243WP"/>
    <property type="match status" value="1"/>
</dbReference>
<name>A0A6A5R022_AMPQU</name>
<dbReference type="InterPro" id="IPR013240">
    <property type="entry name" value="DNA-dir_RNA_pol1_su_RPA34"/>
</dbReference>
<sequence>MKEMKKTPVPLPVLSSKLQAKSKSKPEPKASTVPAKGALSQEFVGSDDDSSPEEPRQPKPKTTIAVHRPNGAVKTKTASNAKAAPQKAAPKQVVTQAQAAELSSSEQTDDDDESLLNGAPQLTQKPAQAQARTQHARPHTAEIRPAQAYVPPKGFDAVPCNDRTTSKSAHVFSNLEGKQIWHMTAPAGVSVSELKEIAMDRAMGGEAVLYHKGTGYGLSNTGDANSGACMVMIPQKDGYKAVSARISQSLRLRAEVQLPRLSSKQADVSMGSEAAASITRSTIRAPRPQLKGLKMRFMPTGFGGGHAGTLGNSDSEEDTPQGTAGLGLPRELNLPSRKEKRKHAAVNGDDVIEPPKKQKKQRSTEALQRKEERRAIKERKRAQEAAAAKS</sequence>
<dbReference type="PANTHER" id="PTHR28155:SF1">
    <property type="entry name" value="DNA-DIRECTED RNA POLYMERASE I SUBUNIT RPA34.5-DOMAIN-CONTAINING PROTEIN"/>
    <property type="match status" value="1"/>
</dbReference>
<feature type="compositionally biased region" description="Low complexity" evidence="1">
    <location>
        <begin position="81"/>
        <end position="92"/>
    </location>
</feature>
<dbReference type="OrthoDB" id="76224at2759"/>
<proteinExistence type="predicted"/>
<dbReference type="AlphaFoldDB" id="A0A6A5R022"/>